<name>A0ABR3AP06_PHYBL</name>
<reference evidence="1 2" key="1">
    <citation type="submission" date="2024-04" db="EMBL/GenBank/DDBJ databases">
        <title>Symmetric and asymmetric DNA N6-adenine methylation regulates different biological responses in Mucorales.</title>
        <authorList>
            <consortium name="Lawrence Berkeley National Laboratory"/>
            <person name="Lax C."/>
            <person name="Mondo S.J."/>
            <person name="Osorio-Concepcion M."/>
            <person name="Muszewska A."/>
            <person name="Corrochano-Luque M."/>
            <person name="Gutierrez G."/>
            <person name="Riley R."/>
            <person name="Lipzen A."/>
            <person name="Guo J."/>
            <person name="Hundley H."/>
            <person name="Amirebrahimi M."/>
            <person name="Ng V."/>
            <person name="Lorenzo-Gutierrez D."/>
            <person name="Binder U."/>
            <person name="Yang J."/>
            <person name="Song Y."/>
            <person name="Canovas D."/>
            <person name="Navarro E."/>
            <person name="Freitag M."/>
            <person name="Gabaldon T."/>
            <person name="Grigoriev I.V."/>
            <person name="Corrochano L.M."/>
            <person name="Nicolas F.E."/>
            <person name="Garre V."/>
        </authorList>
    </citation>
    <scope>NUCLEOTIDE SEQUENCE [LARGE SCALE GENOMIC DNA]</scope>
    <source>
        <strain evidence="1 2">L51</strain>
    </source>
</reference>
<protein>
    <submittedName>
        <fullName evidence="1">Uncharacterized protein</fullName>
    </submittedName>
</protein>
<dbReference type="Proteomes" id="UP001448207">
    <property type="component" value="Unassembled WGS sequence"/>
</dbReference>
<dbReference type="EMBL" id="JBCLYO010000023">
    <property type="protein sequence ID" value="KAL0079155.1"/>
    <property type="molecule type" value="Genomic_DNA"/>
</dbReference>
<sequence>MFSLPDRTPNQSICLQQDEKWRTHWYYQQPMLTHNSVDFWSGDIVNFMNGSIPARFLVESFHTMDNSAVFVQGYMVYILEGGQLISIEVESTSIKLETLLGVDSTPVDVALCYSVSPGKVFHLISRHKSLLEEPHFLKRHVLDETGKPIDPKLFYKVRILPIIHFTNNTSRNRSKQYNPYKSWSMKFTALSYEERSSIENIHFLSAIPKKKGASGMSLLPKIVEDFKRLKNKLVMFSAKDNENVLVASPLLWIEADTPCHSELCGLRAPTSLYPCCKCYVRLQRSMPNLQSFSYYTGRHTARTKAHYLAAASTSERGSTIPDAPLTGNALTASDLCFTNRATDALLELQSFDPSTDTPVEVLHNILLGVAKLSKALKDYENSQGMSRKFTQEDYKVLQILPAILVTEFANDSIPSLITLSFVYLGRLCSLVLIQELHHYDITCEIEGHNLYSSKPKVHLLTHLPNDLQIFGTALHYETEKGEQLNTSRDICFKFAKQSAMRHIIDGGSWVSKDKMREKYGNSTAEFLKENFNDNVKNTLFGGSRDFADNNNTDDITAKALCDNTFVVFMLKESRDQHAHPFIGKVSSLRVEHYRVESSLHAQVNNYLLMQRVSNDASTPLDQLKIVCKLDMHTEFNNKLVINLSKFGSYWFFVSLFSN</sequence>
<accession>A0ABR3AP06</accession>
<comment type="caution">
    <text evidence="1">The sequence shown here is derived from an EMBL/GenBank/DDBJ whole genome shotgun (WGS) entry which is preliminary data.</text>
</comment>
<keyword evidence="2" id="KW-1185">Reference proteome</keyword>
<gene>
    <name evidence="1" type="ORF">J3Q64DRAFT_1763991</name>
</gene>
<evidence type="ECO:0000313" key="2">
    <source>
        <dbReference type="Proteomes" id="UP001448207"/>
    </source>
</evidence>
<organism evidence="1 2">
    <name type="scientific">Phycomyces blakesleeanus</name>
    <dbReference type="NCBI Taxonomy" id="4837"/>
    <lineage>
        <taxon>Eukaryota</taxon>
        <taxon>Fungi</taxon>
        <taxon>Fungi incertae sedis</taxon>
        <taxon>Mucoromycota</taxon>
        <taxon>Mucoromycotina</taxon>
        <taxon>Mucoromycetes</taxon>
        <taxon>Mucorales</taxon>
        <taxon>Phycomycetaceae</taxon>
        <taxon>Phycomyces</taxon>
    </lineage>
</organism>
<proteinExistence type="predicted"/>
<evidence type="ECO:0000313" key="1">
    <source>
        <dbReference type="EMBL" id="KAL0079155.1"/>
    </source>
</evidence>